<dbReference type="HOGENOM" id="CLU_735286_0_0_5"/>
<evidence type="ECO:0000313" key="1">
    <source>
        <dbReference type="EMBL" id="BAE51902.1"/>
    </source>
</evidence>
<sequence length="376" mass="42163">MPPRPAHSKSHWLEAQNALPSMLHCSILTRAAMVTRVRRTLKGWVRRWLPLLLAPPALVALLFNAWDFASLWIEHDRAYEEAQHQVQVLARDVSRTLTTTLGPVDIHITDHLRPVATRFVTTQASLPQLQRVFQLTTQRLPQVAAVLVFDASGRGVAASVPLSRPGPSLANGFFFQKHRDQGLESAVFVGDASVTLGETGPTRWRLMMSRRLQDLDGRFMGMLLLQFDTEHIFSQIAALELMPGAGVRIFDESGRLLVNHPRDYSLAGRTFWDSRLFRRWDAERRELVGRIPDPTDESPEIGAFRAIDGYSLLVSVGLSEDLALVEWWRELALLLLTVGVFVAASSVAARRVLAKWVLHLNGKGEDDRGYRDGDGI</sequence>
<dbReference type="CDD" id="cd12914">
    <property type="entry name" value="PDC1_DGC_like"/>
    <property type="match status" value="1"/>
</dbReference>
<dbReference type="CDD" id="cd12915">
    <property type="entry name" value="PDC2_DGC_like"/>
    <property type="match status" value="1"/>
</dbReference>
<proteinExistence type="predicted"/>
<reference evidence="1 2" key="1">
    <citation type="journal article" date="2005" name="DNA Res.">
        <title>Complete genome sequence of the facultative anaerobic magnetotactic bacterium Magnetospirillum sp. strain AMB-1.</title>
        <authorList>
            <person name="Matsunaga T."/>
            <person name="Okamura Y."/>
            <person name="Fukuda Y."/>
            <person name="Wahyudi A.T."/>
            <person name="Murase Y."/>
            <person name="Takeyama H."/>
        </authorList>
    </citation>
    <scope>NUCLEOTIDE SEQUENCE [LARGE SCALE GENOMIC DNA]</scope>
    <source>
        <strain evidence="2">ATCC 700264 / AMB-1</strain>
    </source>
</reference>
<dbReference type="AlphaFoldDB" id="Q2W2M3"/>
<protein>
    <recommendedName>
        <fullName evidence="3">Cache domain-containing protein</fullName>
    </recommendedName>
</protein>
<name>Q2W2M3_PARM1</name>
<gene>
    <name evidence="1" type="ordered locus">amb3098</name>
</gene>
<dbReference type="Gene3D" id="3.30.450.20">
    <property type="entry name" value="PAS domain"/>
    <property type="match status" value="2"/>
</dbReference>
<dbReference type="KEGG" id="mag:amb3098"/>
<evidence type="ECO:0008006" key="3">
    <source>
        <dbReference type="Google" id="ProtNLM"/>
    </source>
</evidence>
<accession>Q2W2M3</accession>
<dbReference type="STRING" id="342108.amb3098"/>
<dbReference type="Proteomes" id="UP000007058">
    <property type="component" value="Chromosome"/>
</dbReference>
<keyword evidence="2" id="KW-1185">Reference proteome</keyword>
<evidence type="ECO:0000313" key="2">
    <source>
        <dbReference type="Proteomes" id="UP000007058"/>
    </source>
</evidence>
<organism evidence="1 2">
    <name type="scientific">Paramagnetospirillum magneticum (strain ATCC 700264 / AMB-1)</name>
    <name type="common">Magnetospirillum magneticum</name>
    <dbReference type="NCBI Taxonomy" id="342108"/>
    <lineage>
        <taxon>Bacteria</taxon>
        <taxon>Pseudomonadati</taxon>
        <taxon>Pseudomonadota</taxon>
        <taxon>Alphaproteobacteria</taxon>
        <taxon>Rhodospirillales</taxon>
        <taxon>Magnetospirillaceae</taxon>
        <taxon>Paramagnetospirillum</taxon>
    </lineage>
</organism>
<dbReference type="EMBL" id="AP007255">
    <property type="protein sequence ID" value="BAE51902.1"/>
    <property type="molecule type" value="Genomic_DNA"/>
</dbReference>